<dbReference type="Proteomes" id="UP000251585">
    <property type="component" value="Segment"/>
</dbReference>
<sequence length="134" mass="14276">MNTPLPPSLEDLALRMGLEDIDLDEGDARARLKAALDDATALVLSEVSPKLAERWSAAAPVTVHIVIRSAARRAYENPRGIQQETFGDHTVGMTDTSGVFLTARELAIIRKVATGRAGSFIGSLRTPSAYGDGS</sequence>
<proteinExistence type="predicted"/>
<name>A0A2Z4Q4G4_9CAUD</name>
<accession>A0A2Z4Q4G4</accession>
<organism evidence="1 2">
    <name type="scientific">Microbacterium phage Floof</name>
    <dbReference type="NCBI Taxonomy" id="2201433"/>
    <lineage>
        <taxon>Viruses</taxon>
        <taxon>Duplodnaviria</taxon>
        <taxon>Heunggongvirae</taxon>
        <taxon>Uroviricota</taxon>
        <taxon>Caudoviricetes</taxon>
        <taxon>Casidaviridae</taxon>
        <taxon>Percivalvirus</taxon>
        <taxon>Percivalvirus floof</taxon>
    </lineage>
</organism>
<evidence type="ECO:0000313" key="1">
    <source>
        <dbReference type="EMBL" id="AWY04844.1"/>
    </source>
</evidence>
<evidence type="ECO:0000313" key="2">
    <source>
        <dbReference type="Proteomes" id="UP000251585"/>
    </source>
</evidence>
<reference evidence="2" key="1">
    <citation type="submission" date="2018-04" db="EMBL/GenBank/DDBJ databases">
        <authorList>
            <person name="Go L.Y."/>
            <person name="Mitchell J.A."/>
        </authorList>
    </citation>
    <scope>NUCLEOTIDE SEQUENCE [LARGE SCALE GENOMIC DNA]</scope>
</reference>
<dbReference type="EMBL" id="MH271298">
    <property type="protein sequence ID" value="AWY04844.1"/>
    <property type="molecule type" value="Genomic_DNA"/>
</dbReference>
<gene>
    <name evidence="1" type="primary">7</name>
    <name evidence="1" type="ORF">PBI_FLOOF_7</name>
</gene>
<protein>
    <submittedName>
        <fullName evidence="1">Head-to-tail adaptor</fullName>
    </submittedName>
</protein>
<keyword evidence="2" id="KW-1185">Reference proteome</keyword>